<dbReference type="KEGG" id="ppsr:I6J18_04815"/>
<feature type="transmembrane region" description="Helical" evidence="1">
    <location>
        <begin position="87"/>
        <end position="107"/>
    </location>
</feature>
<evidence type="ECO:0000256" key="1">
    <source>
        <dbReference type="SAM" id="Phobius"/>
    </source>
</evidence>
<feature type="transmembrane region" description="Helical" evidence="1">
    <location>
        <begin position="146"/>
        <end position="167"/>
    </location>
</feature>
<gene>
    <name evidence="2" type="ORF">I6J18_04815</name>
</gene>
<evidence type="ECO:0000313" key="2">
    <source>
        <dbReference type="EMBL" id="QQT01215.1"/>
    </source>
</evidence>
<protein>
    <submittedName>
        <fullName evidence="2">Uncharacterized protein</fullName>
    </submittedName>
</protein>
<dbReference type="Proteomes" id="UP000595254">
    <property type="component" value="Chromosome"/>
</dbReference>
<feature type="transmembrane region" description="Helical" evidence="1">
    <location>
        <begin position="7"/>
        <end position="30"/>
    </location>
</feature>
<keyword evidence="3" id="KW-1185">Reference proteome</keyword>
<evidence type="ECO:0000313" key="3">
    <source>
        <dbReference type="Proteomes" id="UP000595254"/>
    </source>
</evidence>
<feature type="transmembrane region" description="Helical" evidence="1">
    <location>
        <begin position="113"/>
        <end position="134"/>
    </location>
</feature>
<sequence length="171" mass="19355">MDGISFLDAILIYSVLFLPIVTMILLFVWGAANMKNSSKVQLLVVILVFILGILAINSIILPIMSVSMVLLFIWIYLNKNGFAQGQLLFIFIVFGFQILFYFLWFLVLDLETTLAFIILLVAPIATMGLLFPWTFGRKNTLAKGQLIVVIAFILQVILLILCVFFWITALK</sequence>
<keyword evidence="1" id="KW-0472">Membrane</keyword>
<keyword evidence="1" id="KW-0812">Transmembrane</keyword>
<keyword evidence="1" id="KW-1133">Transmembrane helix</keyword>
<dbReference type="EMBL" id="CP068053">
    <property type="protein sequence ID" value="QQT01215.1"/>
    <property type="molecule type" value="Genomic_DNA"/>
</dbReference>
<accession>A0A974NP52</accession>
<dbReference type="AlphaFoldDB" id="A0A974NP52"/>
<feature type="transmembrane region" description="Helical" evidence="1">
    <location>
        <begin position="42"/>
        <end position="75"/>
    </location>
</feature>
<proteinExistence type="predicted"/>
<organism evidence="2 3">
    <name type="scientific">Peribacillus psychrosaccharolyticus</name>
    <name type="common">Bacillus psychrosaccharolyticus</name>
    <dbReference type="NCBI Taxonomy" id="1407"/>
    <lineage>
        <taxon>Bacteria</taxon>
        <taxon>Bacillati</taxon>
        <taxon>Bacillota</taxon>
        <taxon>Bacilli</taxon>
        <taxon>Bacillales</taxon>
        <taxon>Bacillaceae</taxon>
        <taxon>Peribacillus</taxon>
    </lineage>
</organism>
<dbReference type="RefSeq" id="WP_040374947.1">
    <property type="nucleotide sequence ID" value="NZ_CP068053.1"/>
</dbReference>
<reference evidence="2 3" key="1">
    <citation type="submission" date="2021-01" db="EMBL/GenBank/DDBJ databases">
        <title>FDA dAtabase for Regulatory Grade micrObial Sequences (FDA-ARGOS): Supporting development and validation of Infectious Disease Dx tests.</title>
        <authorList>
            <person name="Nelson B."/>
            <person name="Plummer A."/>
            <person name="Tallon L."/>
            <person name="Sadzewicz L."/>
            <person name="Zhao X."/>
            <person name="Boylan J."/>
            <person name="Ott S."/>
            <person name="Bowen H."/>
            <person name="Vavikolanu K."/>
            <person name="Mehta A."/>
            <person name="Aluvathingal J."/>
            <person name="Nadendla S."/>
            <person name="Myers T."/>
            <person name="Yan Y."/>
            <person name="Sichtig H."/>
        </authorList>
    </citation>
    <scope>NUCLEOTIDE SEQUENCE [LARGE SCALE GENOMIC DNA]</scope>
    <source>
        <strain evidence="2 3">FDAARGOS_1161</strain>
    </source>
</reference>
<name>A0A974NP52_PERPY</name>